<feature type="transmembrane region" description="Helical" evidence="5">
    <location>
        <begin position="6"/>
        <end position="24"/>
    </location>
</feature>
<proteinExistence type="predicted"/>
<evidence type="ECO:0000313" key="7">
    <source>
        <dbReference type="Proteomes" id="UP001208689"/>
    </source>
</evidence>
<evidence type="ECO:0000256" key="2">
    <source>
        <dbReference type="ARBA" id="ARBA00022692"/>
    </source>
</evidence>
<organism evidence="6 7">
    <name type="scientific">Candidatus Lokiarchaeum ossiferum</name>
    <dbReference type="NCBI Taxonomy" id="2951803"/>
    <lineage>
        <taxon>Archaea</taxon>
        <taxon>Promethearchaeati</taxon>
        <taxon>Promethearchaeota</taxon>
        <taxon>Promethearchaeia</taxon>
        <taxon>Promethearchaeales</taxon>
        <taxon>Promethearchaeaceae</taxon>
        <taxon>Candidatus Lokiarchaeum</taxon>
    </lineage>
</organism>
<sequence>MSLAWINLILYYVAWIGWFYLYMISLQPMKFESKFGEETWKKCASYRKMAIYPAILQFVCLFLWFFFPVEPARWSIASTHLPSILIALGITAVFAPIMIKGTIDAGKETLVPSKETTMYGGIYKYLRHPQVLGEWPLFLAMAFCTNSWLMVIISLIIVVITAPLMVYLEEIDLVKRFGESYQNYQKQTHALIPKFFSN</sequence>
<dbReference type="Proteomes" id="UP001208689">
    <property type="component" value="Chromosome"/>
</dbReference>
<keyword evidence="7" id="KW-1185">Reference proteome</keyword>
<evidence type="ECO:0000256" key="3">
    <source>
        <dbReference type="ARBA" id="ARBA00022989"/>
    </source>
</evidence>
<name>A0ABY6HNF4_9ARCH</name>
<evidence type="ECO:0000256" key="1">
    <source>
        <dbReference type="ARBA" id="ARBA00004127"/>
    </source>
</evidence>
<dbReference type="InterPro" id="IPR007318">
    <property type="entry name" value="Phopholipid_MeTrfase"/>
</dbReference>
<feature type="transmembrane region" description="Helical" evidence="5">
    <location>
        <begin position="79"/>
        <end position="99"/>
    </location>
</feature>
<keyword evidence="3 5" id="KW-1133">Transmembrane helix</keyword>
<accession>A0ABY6HNF4</accession>
<evidence type="ECO:0000313" key="6">
    <source>
        <dbReference type="EMBL" id="UYP44838.1"/>
    </source>
</evidence>
<dbReference type="PANTHER" id="PTHR43847:SF1">
    <property type="entry name" value="BLL3993 PROTEIN"/>
    <property type="match status" value="1"/>
</dbReference>
<dbReference type="PANTHER" id="PTHR43847">
    <property type="entry name" value="BLL3993 PROTEIN"/>
    <property type="match status" value="1"/>
</dbReference>
<evidence type="ECO:0000256" key="5">
    <source>
        <dbReference type="SAM" id="Phobius"/>
    </source>
</evidence>
<reference evidence="6" key="1">
    <citation type="submission" date="2022-09" db="EMBL/GenBank/DDBJ databases">
        <title>Actin cytoskeleton and complex cell architecture in an #Asgard archaeon.</title>
        <authorList>
            <person name="Ponce Toledo R.I."/>
            <person name="Schleper C."/>
            <person name="Rodrigues Oliveira T."/>
            <person name="Wollweber F."/>
            <person name="Xu J."/>
            <person name="Rittmann S."/>
            <person name="Klingl A."/>
            <person name="Pilhofer M."/>
        </authorList>
    </citation>
    <scope>NUCLEOTIDE SEQUENCE</scope>
    <source>
        <strain evidence="6">B-35</strain>
    </source>
</reference>
<dbReference type="Gene3D" id="1.20.120.1630">
    <property type="match status" value="1"/>
</dbReference>
<evidence type="ECO:0000256" key="4">
    <source>
        <dbReference type="ARBA" id="ARBA00023136"/>
    </source>
</evidence>
<protein>
    <recommendedName>
        <fullName evidence="8">Isoprenylcysteine carboxylmethyltransferase family protein</fullName>
    </recommendedName>
</protein>
<dbReference type="InterPro" id="IPR052527">
    <property type="entry name" value="Metal_cation-efflux_comp"/>
</dbReference>
<dbReference type="EMBL" id="CP104013">
    <property type="protein sequence ID" value="UYP44838.1"/>
    <property type="molecule type" value="Genomic_DNA"/>
</dbReference>
<keyword evidence="4 5" id="KW-0472">Membrane</keyword>
<evidence type="ECO:0008006" key="8">
    <source>
        <dbReference type="Google" id="ProtNLM"/>
    </source>
</evidence>
<feature type="transmembrane region" description="Helical" evidence="5">
    <location>
        <begin position="148"/>
        <end position="168"/>
    </location>
</feature>
<dbReference type="Pfam" id="PF04191">
    <property type="entry name" value="PEMT"/>
    <property type="match status" value="1"/>
</dbReference>
<comment type="subcellular location">
    <subcellularLocation>
        <location evidence="1">Endomembrane system</location>
        <topology evidence="1">Multi-pass membrane protein</topology>
    </subcellularLocation>
</comment>
<keyword evidence="2 5" id="KW-0812">Transmembrane</keyword>
<gene>
    <name evidence="6" type="ORF">NEF87_001123</name>
</gene>
<feature type="transmembrane region" description="Helical" evidence="5">
    <location>
        <begin position="49"/>
        <end position="67"/>
    </location>
</feature>